<dbReference type="InterPro" id="IPR002577">
    <property type="entry name" value="HTH_HxlR"/>
</dbReference>
<comment type="caution">
    <text evidence="5">The sequence shown here is derived from an EMBL/GenBank/DDBJ whole genome shotgun (WGS) entry which is preliminary data.</text>
</comment>
<sequence>MDTPIDVRPFGYAISLINGKWKMHILFWIWHNDVLRYNELKRRLGHVSHKMLSSQLKELESDGVIFRNEYPQVPPKVEYSLTELGISLMPILDALCAWGHEHVPTDWELK</sequence>
<name>A0A2S7FBI3_CLOBU</name>
<dbReference type="Pfam" id="PF01638">
    <property type="entry name" value="HxlR"/>
    <property type="match status" value="1"/>
</dbReference>
<evidence type="ECO:0000256" key="1">
    <source>
        <dbReference type="ARBA" id="ARBA00023015"/>
    </source>
</evidence>
<dbReference type="InterPro" id="IPR036388">
    <property type="entry name" value="WH-like_DNA-bd_sf"/>
</dbReference>
<dbReference type="InterPro" id="IPR036390">
    <property type="entry name" value="WH_DNA-bd_sf"/>
</dbReference>
<evidence type="ECO:0000313" key="6">
    <source>
        <dbReference type="Proteomes" id="UP000238081"/>
    </source>
</evidence>
<reference evidence="5 6" key="1">
    <citation type="submission" date="2016-01" db="EMBL/GenBank/DDBJ databases">
        <title>Characterization of the Clostridium difficile lineages that are prevalent in Hong Kong and China.</title>
        <authorList>
            <person name="Kwok J.S.-L."/>
            <person name="Lam W.-Y."/>
            <person name="Ip M."/>
            <person name="Chan T.-F."/>
            <person name="Hawkey P.M."/>
            <person name="Tsui S.K.-W."/>
        </authorList>
    </citation>
    <scope>NUCLEOTIDE SEQUENCE [LARGE SCALE GENOMIC DNA]</scope>
    <source>
        <strain evidence="5 6">300064</strain>
    </source>
</reference>
<gene>
    <name evidence="5" type="ORF">AWN73_12155</name>
</gene>
<protein>
    <recommendedName>
        <fullName evidence="4">HTH hxlR-type domain-containing protein</fullName>
    </recommendedName>
</protein>
<dbReference type="PROSITE" id="PS51118">
    <property type="entry name" value="HTH_HXLR"/>
    <property type="match status" value="1"/>
</dbReference>
<dbReference type="Gene3D" id="1.10.10.10">
    <property type="entry name" value="Winged helix-like DNA-binding domain superfamily/Winged helix DNA-binding domain"/>
    <property type="match status" value="1"/>
</dbReference>
<dbReference type="PANTHER" id="PTHR33204">
    <property type="entry name" value="TRANSCRIPTIONAL REGULATOR, MARR FAMILY"/>
    <property type="match status" value="1"/>
</dbReference>
<feature type="domain" description="HTH hxlR-type" evidence="4">
    <location>
        <begin position="8"/>
        <end position="107"/>
    </location>
</feature>
<keyword evidence="3" id="KW-0804">Transcription</keyword>
<accession>A0A2S7FBI3</accession>
<dbReference type="SUPFAM" id="SSF46785">
    <property type="entry name" value="Winged helix' DNA-binding domain"/>
    <property type="match status" value="1"/>
</dbReference>
<proteinExistence type="predicted"/>
<evidence type="ECO:0000256" key="2">
    <source>
        <dbReference type="ARBA" id="ARBA00023125"/>
    </source>
</evidence>
<keyword evidence="2" id="KW-0238">DNA-binding</keyword>
<dbReference type="AlphaFoldDB" id="A0A2S7FBI3"/>
<organism evidence="5 6">
    <name type="scientific">Clostridium butyricum</name>
    <dbReference type="NCBI Taxonomy" id="1492"/>
    <lineage>
        <taxon>Bacteria</taxon>
        <taxon>Bacillati</taxon>
        <taxon>Bacillota</taxon>
        <taxon>Clostridia</taxon>
        <taxon>Eubacteriales</taxon>
        <taxon>Clostridiaceae</taxon>
        <taxon>Clostridium</taxon>
    </lineage>
</organism>
<evidence type="ECO:0000256" key="3">
    <source>
        <dbReference type="ARBA" id="ARBA00023163"/>
    </source>
</evidence>
<keyword evidence="1" id="KW-0805">Transcription regulation</keyword>
<evidence type="ECO:0000313" key="5">
    <source>
        <dbReference type="EMBL" id="PPV15397.1"/>
    </source>
</evidence>
<dbReference type="PANTHER" id="PTHR33204:SF29">
    <property type="entry name" value="TRANSCRIPTIONAL REGULATOR"/>
    <property type="match status" value="1"/>
</dbReference>
<dbReference type="EMBL" id="LRDH01000100">
    <property type="protein sequence ID" value="PPV15397.1"/>
    <property type="molecule type" value="Genomic_DNA"/>
</dbReference>
<evidence type="ECO:0000259" key="4">
    <source>
        <dbReference type="PROSITE" id="PS51118"/>
    </source>
</evidence>
<dbReference type="Proteomes" id="UP000238081">
    <property type="component" value="Unassembled WGS sequence"/>
</dbReference>
<dbReference type="GO" id="GO:0003677">
    <property type="term" value="F:DNA binding"/>
    <property type="evidence" value="ECO:0007669"/>
    <property type="project" value="UniProtKB-KW"/>
</dbReference>